<name>A0AA38C0I4_TAXCH</name>
<accession>A0AA38C0I4</accession>
<dbReference type="Proteomes" id="UP000824469">
    <property type="component" value="Unassembled WGS sequence"/>
</dbReference>
<evidence type="ECO:0000313" key="2">
    <source>
        <dbReference type="EMBL" id="KAH9287857.1"/>
    </source>
</evidence>
<organism evidence="2 3">
    <name type="scientific">Taxus chinensis</name>
    <name type="common">Chinese yew</name>
    <name type="synonym">Taxus wallichiana var. chinensis</name>
    <dbReference type="NCBI Taxonomy" id="29808"/>
    <lineage>
        <taxon>Eukaryota</taxon>
        <taxon>Viridiplantae</taxon>
        <taxon>Streptophyta</taxon>
        <taxon>Embryophyta</taxon>
        <taxon>Tracheophyta</taxon>
        <taxon>Spermatophyta</taxon>
        <taxon>Pinopsida</taxon>
        <taxon>Pinidae</taxon>
        <taxon>Conifers II</taxon>
        <taxon>Cupressales</taxon>
        <taxon>Taxaceae</taxon>
        <taxon>Taxus</taxon>
    </lineage>
</organism>
<evidence type="ECO:0000256" key="1">
    <source>
        <dbReference type="SAM" id="MobiDB-lite"/>
    </source>
</evidence>
<dbReference type="EMBL" id="JAHRHJ020003813">
    <property type="protein sequence ID" value="KAH9287857.1"/>
    <property type="molecule type" value="Genomic_DNA"/>
</dbReference>
<reference evidence="2 3" key="1">
    <citation type="journal article" date="2021" name="Nat. Plants">
        <title>The Taxus genome provides insights into paclitaxel biosynthesis.</title>
        <authorList>
            <person name="Xiong X."/>
            <person name="Gou J."/>
            <person name="Liao Q."/>
            <person name="Li Y."/>
            <person name="Zhou Q."/>
            <person name="Bi G."/>
            <person name="Li C."/>
            <person name="Du R."/>
            <person name="Wang X."/>
            <person name="Sun T."/>
            <person name="Guo L."/>
            <person name="Liang H."/>
            <person name="Lu P."/>
            <person name="Wu Y."/>
            <person name="Zhang Z."/>
            <person name="Ro D.K."/>
            <person name="Shang Y."/>
            <person name="Huang S."/>
            <person name="Yan J."/>
        </authorList>
    </citation>
    <scope>NUCLEOTIDE SEQUENCE [LARGE SCALE GENOMIC DNA]</scope>
    <source>
        <strain evidence="2">Ta-2019</strain>
    </source>
</reference>
<proteinExistence type="predicted"/>
<feature type="non-terminal residue" evidence="2">
    <location>
        <position position="1"/>
    </location>
</feature>
<feature type="non-terminal residue" evidence="2">
    <location>
        <position position="60"/>
    </location>
</feature>
<protein>
    <submittedName>
        <fullName evidence="2">Uncharacterized protein</fullName>
    </submittedName>
</protein>
<evidence type="ECO:0000313" key="3">
    <source>
        <dbReference type="Proteomes" id="UP000824469"/>
    </source>
</evidence>
<gene>
    <name evidence="2" type="ORF">KI387_031974</name>
</gene>
<comment type="caution">
    <text evidence="2">The sequence shown here is derived from an EMBL/GenBank/DDBJ whole genome shotgun (WGS) entry which is preliminary data.</text>
</comment>
<sequence length="60" mass="6719">QTRSKDYNKNYNPKEKTTDDTKAKHKSNHPDKTKAQDKSSNPIPDDVPSGLKNAPINPSK</sequence>
<dbReference type="AlphaFoldDB" id="A0AA38C0I4"/>
<feature type="compositionally biased region" description="Basic and acidic residues" evidence="1">
    <location>
        <begin position="1"/>
        <end position="37"/>
    </location>
</feature>
<feature type="region of interest" description="Disordered" evidence="1">
    <location>
        <begin position="1"/>
        <end position="60"/>
    </location>
</feature>
<keyword evidence="3" id="KW-1185">Reference proteome</keyword>